<dbReference type="InterPro" id="IPR053844">
    <property type="entry name" value="AH_C"/>
</dbReference>
<dbReference type="Proteomes" id="UP001501624">
    <property type="component" value="Unassembled WGS sequence"/>
</dbReference>
<gene>
    <name evidence="3" type="primary">atzF</name>
    <name evidence="3" type="ORF">GCM10022380_01320</name>
</gene>
<feature type="domain" description="Amidase" evidence="1">
    <location>
        <begin position="17"/>
        <end position="393"/>
    </location>
</feature>
<dbReference type="PANTHER" id="PTHR11895">
    <property type="entry name" value="TRANSAMIDASE"/>
    <property type="match status" value="1"/>
</dbReference>
<reference evidence="4" key="1">
    <citation type="journal article" date="2019" name="Int. J. Syst. Evol. Microbiol.">
        <title>The Global Catalogue of Microorganisms (GCM) 10K type strain sequencing project: providing services to taxonomists for standard genome sequencing and annotation.</title>
        <authorList>
            <consortium name="The Broad Institute Genomics Platform"/>
            <consortium name="The Broad Institute Genome Sequencing Center for Infectious Disease"/>
            <person name="Wu L."/>
            <person name="Ma J."/>
        </authorList>
    </citation>
    <scope>NUCLEOTIDE SEQUENCE [LARGE SCALE GENOMIC DNA]</scope>
    <source>
        <strain evidence="4">JCM 17017</strain>
    </source>
</reference>
<dbReference type="InterPro" id="IPR014085">
    <property type="entry name" value="Allophanate_hydrolase"/>
</dbReference>
<evidence type="ECO:0000313" key="3">
    <source>
        <dbReference type="EMBL" id="GAA3788844.1"/>
    </source>
</evidence>
<dbReference type="InterPro" id="IPR036928">
    <property type="entry name" value="AS_sf"/>
</dbReference>
<dbReference type="Gene3D" id="3.90.1300.10">
    <property type="entry name" value="Amidase signature (AS) domain"/>
    <property type="match status" value="1"/>
</dbReference>
<feature type="domain" description="Allophanate hydrolase C-terminal" evidence="2">
    <location>
        <begin position="412"/>
        <end position="533"/>
    </location>
</feature>
<dbReference type="Gene3D" id="1.20.58.1700">
    <property type="match status" value="1"/>
</dbReference>
<sequence>MKAAREVDQPAFISLLDEDRVQSTTDGPLAGIAFAVKDNIDVAGVPTTGGCPARDTPATANAFAVQRLLDRGAVPIGKTNLDQFATGLVGTRSPYGACHSVFSPAHVSGGSSSGSAVAVALGVVPFALGTDTAGSGRVPAAFNGLIGVKPTRGLVSTRGLLPACPSLDCITTLTRTVAEARPVLDALVAFDEVDPWSRPAPALLPPGVARRMRVIAAPDGPLDLDPEHEAAWLDALTHAARVAHVVRVDVAPFLAAARLLYEAAFVAERLAAFGHLLDGPGVDPTVRGIVRGADRYSGADAFAGLHELARLRRLAERAFTGADALLLPVTPGHPTLAEVAADPVGVNTRLGTFTNMANLLDLCAVAVPAGSRADGLPFGVQLLAPAFADGPLLDLAARWTGETVAPPSARTLLAVAGAHLSGQPANGDLVRLGGVLHSRARTGPGHRMYTVDGPFPRPGLLHTGDGPADGIELEVWDLPEAAIGALLPTIAPPLHLGPLTLDDGSTVLGFVADTACADPARDITAYGGWRAYMSS</sequence>
<dbReference type="InterPro" id="IPR023631">
    <property type="entry name" value="Amidase_dom"/>
</dbReference>
<proteinExistence type="predicted"/>
<dbReference type="Pfam" id="PF01425">
    <property type="entry name" value="Amidase"/>
    <property type="match status" value="1"/>
</dbReference>
<evidence type="ECO:0000259" key="1">
    <source>
        <dbReference type="Pfam" id="PF01425"/>
    </source>
</evidence>
<dbReference type="Gene3D" id="3.10.490.10">
    <property type="entry name" value="Gamma-glutamyl cyclotransferase-like"/>
    <property type="match status" value="1"/>
</dbReference>
<organism evidence="3 4">
    <name type="scientific">Amycolatopsis tucumanensis</name>
    <dbReference type="NCBI Taxonomy" id="401106"/>
    <lineage>
        <taxon>Bacteria</taxon>
        <taxon>Bacillati</taxon>
        <taxon>Actinomycetota</taxon>
        <taxon>Actinomycetes</taxon>
        <taxon>Pseudonocardiales</taxon>
        <taxon>Pseudonocardiaceae</taxon>
        <taxon>Amycolatopsis</taxon>
    </lineage>
</organism>
<evidence type="ECO:0000259" key="2">
    <source>
        <dbReference type="Pfam" id="PF21986"/>
    </source>
</evidence>
<dbReference type="EMBL" id="BAABCM010000001">
    <property type="protein sequence ID" value="GAA3788844.1"/>
    <property type="molecule type" value="Genomic_DNA"/>
</dbReference>
<comment type="caution">
    <text evidence="3">The sequence shown here is derived from an EMBL/GenBank/DDBJ whole genome shotgun (WGS) entry which is preliminary data.</text>
</comment>
<accession>A0ABP7HCC9</accession>
<dbReference type="NCBIfam" id="TIGR02713">
    <property type="entry name" value="allophanate_hyd"/>
    <property type="match status" value="1"/>
</dbReference>
<protein>
    <submittedName>
        <fullName evidence="3">Allophanate hydrolase</fullName>
    </submittedName>
</protein>
<dbReference type="SUPFAM" id="SSF75304">
    <property type="entry name" value="Amidase signature (AS) enzymes"/>
    <property type="match status" value="1"/>
</dbReference>
<keyword evidence="4" id="KW-1185">Reference proteome</keyword>
<keyword evidence="3" id="KW-0378">Hydrolase</keyword>
<name>A0ABP7HCC9_9PSEU</name>
<dbReference type="GO" id="GO:0016787">
    <property type="term" value="F:hydrolase activity"/>
    <property type="evidence" value="ECO:0007669"/>
    <property type="project" value="UniProtKB-KW"/>
</dbReference>
<dbReference type="InterPro" id="IPR000120">
    <property type="entry name" value="Amidase"/>
</dbReference>
<dbReference type="Pfam" id="PF21986">
    <property type="entry name" value="AH_C"/>
    <property type="match status" value="1"/>
</dbReference>
<dbReference type="NCBIfam" id="NF006043">
    <property type="entry name" value="PRK08186.1"/>
    <property type="match status" value="1"/>
</dbReference>
<evidence type="ECO:0000313" key="4">
    <source>
        <dbReference type="Proteomes" id="UP001501624"/>
    </source>
</evidence>
<dbReference type="PANTHER" id="PTHR11895:SF169">
    <property type="entry name" value="GLUTAMYL-TRNA(GLN) AMIDOTRANSFERASE"/>
    <property type="match status" value="1"/>
</dbReference>